<evidence type="ECO:0000313" key="1">
    <source>
        <dbReference type="EMBL" id="WTY33769.1"/>
    </source>
</evidence>
<dbReference type="EMBL" id="CP109527">
    <property type="protein sequence ID" value="WTY33769.1"/>
    <property type="molecule type" value="Genomic_DNA"/>
</dbReference>
<accession>A0ABZ1N1H9</accession>
<keyword evidence="2" id="KW-1185">Reference proteome</keyword>
<evidence type="ECO:0000313" key="2">
    <source>
        <dbReference type="Proteomes" id="UP001621418"/>
    </source>
</evidence>
<evidence type="ECO:0008006" key="3">
    <source>
        <dbReference type="Google" id="ProtNLM"/>
    </source>
</evidence>
<dbReference type="SUPFAM" id="SSF48452">
    <property type="entry name" value="TPR-like"/>
    <property type="match status" value="1"/>
</dbReference>
<dbReference type="RefSeq" id="WP_405146022.1">
    <property type="nucleotide sequence ID" value="NZ_CP109527.1"/>
</dbReference>
<gene>
    <name evidence="1" type="ORF">OG308_20785</name>
</gene>
<name>A0ABZ1N1H9_9NOCA</name>
<sequence length="454" mass="49172">MGRHPKQPNRQLQELVDETGVLRKSLARRVVERGRTVGVDLAYDHTSVGRWLAGEQPIPPAPSLIADVMSELTGRRITSADCGMTGSESADLGLEFSLSLAEATAAATALWRSDVECRRFLRDSAYAVAVYPAATMRWLTLPGPEHPVSSTGYRRIGQADVDAVRTMTTAFVELDNRVGGGRIRSTVVHYLHTSVAPMLHGTYTEDLGRRLYAASAELTKLAGWAAYDFEEHGLAQRYLIQALRQARAAGDAALSAEILGAMSHQAVYVGRAGDAVDLARAARIAARTAGSPTLEAGCLMAEAHVHAARFDRSTCTATLVSAERAFGRADPHRPRWLSYLDTAYMSAITAHCFRDLGDHKRASELAFDSLNMSEGYLRGRAFNLCLLASSLAADDPREAVNIGDQALELAGEVESKRTGAYLRDVRARLAPHDTIPEVAEFRQRVGAQASASAR</sequence>
<proteinExistence type="predicted"/>
<dbReference type="InterPro" id="IPR011990">
    <property type="entry name" value="TPR-like_helical_dom_sf"/>
</dbReference>
<protein>
    <recommendedName>
        <fullName evidence="3">Transcriptional regulator</fullName>
    </recommendedName>
</protein>
<organism evidence="1 2">
    <name type="scientific">Nocardia salmonicida</name>
    <dbReference type="NCBI Taxonomy" id="53431"/>
    <lineage>
        <taxon>Bacteria</taxon>
        <taxon>Bacillati</taxon>
        <taxon>Actinomycetota</taxon>
        <taxon>Actinomycetes</taxon>
        <taxon>Mycobacteriales</taxon>
        <taxon>Nocardiaceae</taxon>
        <taxon>Nocardia</taxon>
    </lineage>
</organism>
<reference evidence="1 2" key="1">
    <citation type="submission" date="2022-10" db="EMBL/GenBank/DDBJ databases">
        <title>The complete genomes of actinobacterial strains from the NBC collection.</title>
        <authorList>
            <person name="Joergensen T.S."/>
            <person name="Alvarez Arevalo M."/>
            <person name="Sterndorff E.B."/>
            <person name="Faurdal D."/>
            <person name="Vuksanovic O."/>
            <person name="Mourched A.-S."/>
            <person name="Charusanti P."/>
            <person name="Shaw S."/>
            <person name="Blin K."/>
            <person name="Weber T."/>
        </authorList>
    </citation>
    <scope>NUCLEOTIDE SEQUENCE [LARGE SCALE GENOMIC DNA]</scope>
    <source>
        <strain evidence="1 2">NBC_01413</strain>
    </source>
</reference>
<dbReference type="Proteomes" id="UP001621418">
    <property type="component" value="Chromosome"/>
</dbReference>